<sequence>MGRSWPRITTLLEEMRAAGVEPDDFTASTVIAACCQDGFVDEAVPFFEDLKADGHTPCVVTYNALLQVFGKAGNHTEALRVLKEMEQNGTTLTNIYFAPAQLRRRFTLF</sequence>
<name>A0A0A9DRQ4_ARUDO</name>
<comment type="similarity">
    <text evidence="1">Belongs to the PPR family. P subfamily.</text>
</comment>
<evidence type="ECO:0000256" key="4">
    <source>
        <dbReference type="PROSITE-ProRule" id="PRU00708"/>
    </source>
</evidence>
<reference evidence="5" key="1">
    <citation type="submission" date="2014-09" db="EMBL/GenBank/DDBJ databases">
        <authorList>
            <person name="Magalhaes I.L.F."/>
            <person name="Oliveira U."/>
            <person name="Santos F.R."/>
            <person name="Vidigal T.H.D.A."/>
            <person name="Brescovit A.D."/>
            <person name="Santos A.J."/>
        </authorList>
    </citation>
    <scope>NUCLEOTIDE SEQUENCE</scope>
    <source>
        <tissue evidence="5">Shoot tissue taken approximately 20 cm above the soil surface</tissue>
    </source>
</reference>
<accession>A0A0A9DRQ4</accession>
<dbReference type="Pfam" id="PF13041">
    <property type="entry name" value="PPR_2"/>
    <property type="match status" value="1"/>
</dbReference>
<protein>
    <submittedName>
        <fullName evidence="5">Ppr10</fullName>
    </submittedName>
</protein>
<evidence type="ECO:0000256" key="2">
    <source>
        <dbReference type="ARBA" id="ARBA00022737"/>
    </source>
</evidence>
<dbReference type="Pfam" id="PF12854">
    <property type="entry name" value="PPR_1"/>
    <property type="match status" value="1"/>
</dbReference>
<keyword evidence="3" id="KW-0809">Transit peptide</keyword>
<organism evidence="5">
    <name type="scientific">Arundo donax</name>
    <name type="common">Giant reed</name>
    <name type="synonym">Donax arundinaceus</name>
    <dbReference type="NCBI Taxonomy" id="35708"/>
    <lineage>
        <taxon>Eukaryota</taxon>
        <taxon>Viridiplantae</taxon>
        <taxon>Streptophyta</taxon>
        <taxon>Embryophyta</taxon>
        <taxon>Tracheophyta</taxon>
        <taxon>Spermatophyta</taxon>
        <taxon>Magnoliopsida</taxon>
        <taxon>Liliopsida</taxon>
        <taxon>Poales</taxon>
        <taxon>Poaceae</taxon>
        <taxon>PACMAD clade</taxon>
        <taxon>Arundinoideae</taxon>
        <taxon>Arundineae</taxon>
        <taxon>Arundo</taxon>
    </lineage>
</organism>
<dbReference type="NCBIfam" id="TIGR00756">
    <property type="entry name" value="PPR"/>
    <property type="match status" value="2"/>
</dbReference>
<dbReference type="EMBL" id="GBRH01206651">
    <property type="protein sequence ID" value="JAD91244.1"/>
    <property type="molecule type" value="Transcribed_RNA"/>
</dbReference>
<dbReference type="AlphaFoldDB" id="A0A0A9DRQ4"/>
<dbReference type="PANTHER" id="PTHR47447">
    <property type="entry name" value="OS03G0856100 PROTEIN"/>
    <property type="match status" value="1"/>
</dbReference>
<feature type="repeat" description="PPR" evidence="4">
    <location>
        <begin position="23"/>
        <end position="57"/>
    </location>
</feature>
<evidence type="ECO:0000313" key="5">
    <source>
        <dbReference type="EMBL" id="JAD91244.1"/>
    </source>
</evidence>
<proteinExistence type="inferred from homology"/>
<dbReference type="Gene3D" id="1.25.40.10">
    <property type="entry name" value="Tetratricopeptide repeat domain"/>
    <property type="match status" value="1"/>
</dbReference>
<dbReference type="InterPro" id="IPR002885">
    <property type="entry name" value="PPR_rpt"/>
</dbReference>
<reference evidence="5" key="2">
    <citation type="journal article" date="2015" name="Data Brief">
        <title>Shoot transcriptome of the giant reed, Arundo donax.</title>
        <authorList>
            <person name="Barrero R.A."/>
            <person name="Guerrero F.D."/>
            <person name="Moolhuijzen P."/>
            <person name="Goolsby J.A."/>
            <person name="Tidwell J."/>
            <person name="Bellgard S.E."/>
            <person name="Bellgard M.I."/>
        </authorList>
    </citation>
    <scope>NUCLEOTIDE SEQUENCE</scope>
    <source>
        <tissue evidence="5">Shoot tissue taken approximately 20 cm above the soil surface</tissue>
    </source>
</reference>
<dbReference type="PANTHER" id="PTHR47447:SF28">
    <property type="entry name" value="PENTACOTRIPEPTIDE-REPEAT REGION OF PRORP DOMAIN-CONTAINING PROTEIN"/>
    <property type="match status" value="1"/>
</dbReference>
<feature type="repeat" description="PPR" evidence="4">
    <location>
        <begin position="58"/>
        <end position="92"/>
    </location>
</feature>
<evidence type="ECO:0000256" key="1">
    <source>
        <dbReference type="ARBA" id="ARBA00007626"/>
    </source>
</evidence>
<evidence type="ECO:0000256" key="3">
    <source>
        <dbReference type="ARBA" id="ARBA00022946"/>
    </source>
</evidence>
<dbReference type="InterPro" id="IPR011990">
    <property type="entry name" value="TPR-like_helical_dom_sf"/>
</dbReference>
<dbReference type="PROSITE" id="PS51375">
    <property type="entry name" value="PPR"/>
    <property type="match status" value="2"/>
</dbReference>
<dbReference type="FunFam" id="1.25.40.10:FF:000530">
    <property type="entry name" value="Pentatricopeptide repeat-containing protein At1g74850, chloroplastic"/>
    <property type="match status" value="1"/>
</dbReference>
<keyword evidence="2" id="KW-0677">Repeat</keyword>